<dbReference type="PANTHER" id="PTHR35347">
    <property type="entry name" value="COILED-COIL DOMAIN-CONTAINING PROTEIN 175"/>
    <property type="match status" value="1"/>
</dbReference>
<accession>A0A8B7RGP4</accession>
<evidence type="ECO:0000256" key="1">
    <source>
        <dbReference type="SAM" id="Coils"/>
    </source>
</evidence>
<evidence type="ECO:0000313" key="3">
    <source>
        <dbReference type="RefSeq" id="XP_019500239.1"/>
    </source>
</evidence>
<feature type="coiled-coil region" evidence="1">
    <location>
        <begin position="206"/>
        <end position="247"/>
    </location>
</feature>
<dbReference type="OrthoDB" id="10031759at2759"/>
<dbReference type="KEGG" id="hai:109383887"/>
<feature type="coiled-coil region" evidence="1">
    <location>
        <begin position="283"/>
        <end position="377"/>
    </location>
</feature>
<sequence length="797" mass="94220">MALSSWSPELGFSKKVLQAAAVSTGPSLELCTFPSTLGSSVAAAALEQLFVVEQSLQSDYFKCNEEARNFLKDIAIAVKKLEEIRKATIDLLEIESMKFSRLYFLLETLPSDISTELEECIRDARRLNILEINQLRMNITRMNSEIEFLKKQILDLKEINKTLGEKQEELVKQHEEVVLSLNHIMGQKATTTVYINEKYTEINLKTEEIKLQKQCIQDLLEQIEKERAEYLKRKKMLSEEISEYKKVCELKRKDTYQKKKELDKLNYKATKIKETAATSAVVLSDHNLEISQLQESIKHWEQQVEELKKSCNTLEDKIQFFKKNKETMDSLADTEKDELLQKIKEMVEKLRKCRLENKDLQEKLHTLIRQYKIFLQEEDKAFVQKTKIHDESQKQLIFIAQKEGFLSQRKVDIKNMEEGLVTLGDLHRSTMSIYQKQIRILNDNLEREKQRCIINQWRLGCLRKKYARWIDSLQAELQEIMDKIQVAELRRSQLLQETSSREKEVNEYLAEIEQIIAELKQEEEKFIVKEKKLTQELKKYEQRFVKKMESTKGQEEELDKCRPQLQVAEEVYNSKTREFEELSNVLTAQQQDQELLNNLIFQMTRDFSRYFNNVDKMKQELKQLRDQESCKMKSHFEILKNLENEIYVHDLQTEALLLENKRLKEGIAYMKNRTEQYTQGEEALRHVSSDLSWHLIAHQTQFLNLWAKFRTTIKELACDGEETLQGIKNLIDKLDERDKKIESISIWLQGNLTELRFLVEQESDKDLPKKKNKRIKKVHFPMVGCTMKKHINKEKLT</sequence>
<organism evidence="2 3">
    <name type="scientific">Hipposideros armiger</name>
    <name type="common">Great Himalayan leaf-nosed bat</name>
    <dbReference type="NCBI Taxonomy" id="186990"/>
    <lineage>
        <taxon>Eukaryota</taxon>
        <taxon>Metazoa</taxon>
        <taxon>Chordata</taxon>
        <taxon>Craniata</taxon>
        <taxon>Vertebrata</taxon>
        <taxon>Euteleostomi</taxon>
        <taxon>Mammalia</taxon>
        <taxon>Eutheria</taxon>
        <taxon>Laurasiatheria</taxon>
        <taxon>Chiroptera</taxon>
        <taxon>Yinpterochiroptera</taxon>
        <taxon>Rhinolophoidea</taxon>
        <taxon>Hipposideridae</taxon>
        <taxon>Hipposideros</taxon>
    </lineage>
</organism>
<dbReference type="Proteomes" id="UP000694851">
    <property type="component" value="Unplaced"/>
</dbReference>
<reference evidence="3" key="1">
    <citation type="submission" date="2025-08" db="UniProtKB">
        <authorList>
            <consortium name="RefSeq"/>
        </authorList>
    </citation>
    <scope>IDENTIFICATION</scope>
    <source>
        <tissue evidence="3">Muscle</tissue>
    </source>
</reference>
<dbReference type="GeneID" id="109383887"/>
<dbReference type="AlphaFoldDB" id="A0A8B7RGP4"/>
<keyword evidence="2" id="KW-1185">Reference proteome</keyword>
<proteinExistence type="predicted"/>
<feature type="coiled-coil region" evidence="1">
    <location>
        <begin position="132"/>
        <end position="176"/>
    </location>
</feature>
<feature type="coiled-coil region" evidence="1">
    <location>
        <begin position="431"/>
        <end position="543"/>
    </location>
</feature>
<name>A0A8B7RGP4_HIPAR</name>
<gene>
    <name evidence="3" type="primary">CCDC175</name>
</gene>
<dbReference type="InterPro" id="IPR038834">
    <property type="entry name" value="CCDC175"/>
</dbReference>
<protein>
    <submittedName>
        <fullName evidence="3">Coiled-coil domain-containing protein 175</fullName>
    </submittedName>
</protein>
<dbReference type="PANTHER" id="PTHR35347:SF1">
    <property type="entry name" value="COILED-COIL DOMAIN-CONTAINING PROTEIN 175"/>
    <property type="match status" value="1"/>
</dbReference>
<keyword evidence="1" id="KW-0175">Coiled coil</keyword>
<dbReference type="RefSeq" id="XP_019500239.1">
    <property type="nucleotide sequence ID" value="XM_019644694.1"/>
</dbReference>
<dbReference type="CTD" id="729665"/>
<evidence type="ECO:0000313" key="2">
    <source>
        <dbReference type="Proteomes" id="UP000694851"/>
    </source>
</evidence>